<evidence type="ECO:0000256" key="4">
    <source>
        <dbReference type="ARBA" id="ARBA00022801"/>
    </source>
</evidence>
<keyword evidence="5" id="KW-0119">Carbohydrate metabolism</keyword>
<evidence type="ECO:0000256" key="8">
    <source>
        <dbReference type="ARBA" id="ARBA00023326"/>
    </source>
</evidence>
<dbReference type="GO" id="GO:0071555">
    <property type="term" value="P:cell wall organization"/>
    <property type="evidence" value="ECO:0007669"/>
    <property type="project" value="UniProtKB-KW"/>
</dbReference>
<dbReference type="GO" id="GO:0052861">
    <property type="term" value="F:endo-1,3(4)-beta-glucanase activity"/>
    <property type="evidence" value="ECO:0007669"/>
    <property type="project" value="InterPro"/>
</dbReference>
<keyword evidence="4 13" id="KW-0378">Hydrolase</keyword>
<evidence type="ECO:0000256" key="10">
    <source>
        <dbReference type="SAM" id="SignalP"/>
    </source>
</evidence>
<keyword evidence="10" id="KW-0732">Signal</keyword>
<evidence type="ECO:0000259" key="11">
    <source>
        <dbReference type="Pfam" id="PF03639"/>
    </source>
</evidence>
<dbReference type="InterPro" id="IPR040720">
    <property type="entry name" value="GH81_C"/>
</dbReference>
<feature type="chain" id="PRO_5044237975" description="glucan endo-1,3-beta-D-glucosidase" evidence="10">
    <location>
        <begin position="19"/>
        <end position="1156"/>
    </location>
</feature>
<dbReference type="GO" id="GO:0009986">
    <property type="term" value="C:cell surface"/>
    <property type="evidence" value="ECO:0007669"/>
    <property type="project" value="TreeGrafter"/>
</dbReference>
<dbReference type="PROSITE" id="PS52008">
    <property type="entry name" value="GH81"/>
    <property type="match status" value="1"/>
</dbReference>
<keyword evidence="8" id="KW-0624">Polysaccharide degradation</keyword>
<evidence type="ECO:0000256" key="5">
    <source>
        <dbReference type="ARBA" id="ARBA00023277"/>
    </source>
</evidence>
<dbReference type="GO" id="GO:0000272">
    <property type="term" value="P:polysaccharide catabolic process"/>
    <property type="evidence" value="ECO:0007669"/>
    <property type="project" value="UniProtKB-KW"/>
</dbReference>
<evidence type="ECO:0000313" key="14">
    <source>
        <dbReference type="Proteomes" id="UP001163105"/>
    </source>
</evidence>
<organism evidence="13 14">
    <name type="scientific">Purpureocillium lavendulum</name>
    <dbReference type="NCBI Taxonomy" id="1247861"/>
    <lineage>
        <taxon>Eukaryota</taxon>
        <taxon>Fungi</taxon>
        <taxon>Dikarya</taxon>
        <taxon>Ascomycota</taxon>
        <taxon>Pezizomycotina</taxon>
        <taxon>Sordariomycetes</taxon>
        <taxon>Hypocreomycetidae</taxon>
        <taxon>Hypocreales</taxon>
        <taxon>Ophiocordycipitaceae</taxon>
        <taxon>Purpureocillium</taxon>
    </lineage>
</organism>
<dbReference type="FunFam" id="1.10.287.1170:FF:000001">
    <property type="entry name" value="Endo-1,3-beta-glucanase Engl1"/>
    <property type="match status" value="1"/>
</dbReference>
<evidence type="ECO:0000256" key="7">
    <source>
        <dbReference type="ARBA" id="ARBA00023316"/>
    </source>
</evidence>
<dbReference type="GO" id="GO:0042973">
    <property type="term" value="F:glucan endo-1,3-beta-D-glucosidase activity"/>
    <property type="evidence" value="ECO:0007669"/>
    <property type="project" value="UniProtKB-EC"/>
</dbReference>
<dbReference type="Pfam" id="PF03639">
    <property type="entry name" value="Glyco_hydro_81"/>
    <property type="match status" value="1"/>
</dbReference>
<evidence type="ECO:0000256" key="2">
    <source>
        <dbReference type="ARBA" id="ARBA00010730"/>
    </source>
</evidence>
<dbReference type="Gene3D" id="1.10.287.1170">
    <property type="entry name" value="glycoside hydrolase family 81 endo-[beta] glucanase"/>
    <property type="match status" value="1"/>
</dbReference>
<dbReference type="InterPro" id="IPR040451">
    <property type="entry name" value="GH81_N"/>
</dbReference>
<evidence type="ECO:0000313" key="13">
    <source>
        <dbReference type="EMBL" id="KAJ6442127.1"/>
    </source>
</evidence>
<dbReference type="Pfam" id="PF17652">
    <property type="entry name" value="Glyco_hydro81C"/>
    <property type="match status" value="1"/>
</dbReference>
<dbReference type="Gene3D" id="2.70.98.30">
    <property type="entry name" value="Golgi alpha-mannosidase II, domain 4"/>
    <property type="match status" value="1"/>
</dbReference>
<feature type="domain" description="Glycosyl hydrolase family 81 C-terminal" evidence="12">
    <location>
        <begin position="511"/>
        <end position="860"/>
    </location>
</feature>
<dbReference type="InterPro" id="IPR005200">
    <property type="entry name" value="Endo-beta-glucanase"/>
</dbReference>
<comment type="caution">
    <text evidence="13">The sequence shown here is derived from an EMBL/GenBank/DDBJ whole genome shotgun (WGS) entry which is preliminary data.</text>
</comment>
<name>A0AB34FUS7_9HYPO</name>
<protein>
    <recommendedName>
        <fullName evidence="3">glucan endo-1,3-beta-D-glucosidase</fullName>
        <ecNumber evidence="3">3.2.1.39</ecNumber>
    </recommendedName>
</protein>
<evidence type="ECO:0000256" key="1">
    <source>
        <dbReference type="ARBA" id="ARBA00000382"/>
    </source>
</evidence>
<evidence type="ECO:0000259" key="12">
    <source>
        <dbReference type="Pfam" id="PF17652"/>
    </source>
</evidence>
<evidence type="ECO:0000256" key="3">
    <source>
        <dbReference type="ARBA" id="ARBA00012780"/>
    </source>
</evidence>
<feature type="domain" description="Glycosyl hydrolase family 81 N-terminal" evidence="11">
    <location>
        <begin position="182"/>
        <end position="503"/>
    </location>
</feature>
<evidence type="ECO:0000256" key="6">
    <source>
        <dbReference type="ARBA" id="ARBA00023295"/>
    </source>
</evidence>
<evidence type="ECO:0000256" key="9">
    <source>
        <dbReference type="SAM" id="MobiDB-lite"/>
    </source>
</evidence>
<dbReference type="AlphaFoldDB" id="A0AB34FUS7"/>
<reference evidence="13" key="1">
    <citation type="submission" date="2023-01" db="EMBL/GenBank/DDBJ databases">
        <title>The growth and conidiation of Purpureocillium lavendulum are regulated by nitrogen source and histone H3K14 acetylation.</title>
        <authorList>
            <person name="Tang P."/>
            <person name="Han J."/>
            <person name="Zhang C."/>
            <person name="Tang P."/>
            <person name="Qi F."/>
            <person name="Zhang K."/>
            <person name="Liang L."/>
        </authorList>
    </citation>
    <scope>NUCLEOTIDE SEQUENCE</scope>
    <source>
        <strain evidence="13">YMF1.00683</strain>
    </source>
</reference>
<comment type="similarity">
    <text evidence="2">Belongs to the glycosyl hydrolase 81 family.</text>
</comment>
<keyword evidence="6" id="KW-0326">Glycosidase</keyword>
<dbReference type="EC" id="3.2.1.39" evidence="3"/>
<dbReference type="Gene3D" id="1.20.5.420">
    <property type="entry name" value="Immunoglobulin FC, subunit C"/>
    <property type="match status" value="1"/>
</dbReference>
<gene>
    <name evidence="13" type="ORF">O9K51_05680</name>
</gene>
<keyword evidence="7" id="KW-0961">Cell wall biogenesis/degradation</keyword>
<sequence length="1156" mass="126347">MSMITLMSFLGGLTCTQAYIIRTNSSATVQKLPPSPRLVSLSEAAVFDEQRIWDRELKVPPSPSFPNSTASETSTVGAFAHLTIKTSIAPEATVQIPPPLGSKTPHTFGTLYTELDVKGRATQTPLLSQKITTPTTLLKPTVAATSVATPPPPLRTMVSKDIFAEPIDTKGPPSNIAVRKDHPVPRKGIQTKAPLQTNKFYSNFFLGDQLGPSYTFPYSVQWAGGKGASSSWGISCSHIEPHQRVFGEEKFNGAASYYINPVGIQSMVVSAKELGNDTKLSLDSVTAFSARIGLSKDDKSPPAVLFPLVQGMAYITAQFDGAVPLLQTGVYFKAMSRITKDPKQQVTKYTFNLEDGTTWRVYAWKTKGDDLDLEVINNGLAQSKKPFHGILQVCKDPGTADSEKMLDDGAGIYPVTVALSGSASGSTGNYSFKFEKGGHQTGDLYMYALPHHVASFNSETKQRVQKVQLQSTTKGMATLVKGTEWTMVEPHMPVDIGFEPWHPEKGNITHLSDKAKSTIRAAAAKEVSQDMIAQSNLDSMYFSGKALAKYGTILYVINDLIGDKALAQTGLGQLKAAFATFSANKQKFPLTLETAWGGVVSSASYVTGDAGLDFGNTYYNDHHFHYGYHILAAATIGQLDPGWVKENADYVNTLVRDIANPSAKDGFFPMWRNFDWYHGHSWAHGLYAAMDGKDQESSSEDMMHAYALKMWGKVTGNTDLEARSNLQLAIISRSLQSYYLYRDDNSVQPKQFIGNKVAGILFENKVDHTTYFDPHIEAIQGIHMIPILPPTPFVRVADFVKEEWDAFFSKGRVDDIRNAWKGIIYASYATVDPKMAWEFFTSDTFDPQWLDGGASLTWFMAYAAVTHKARQDMMSLTLLRLGASLMVAAVALASQVDAADSDINWDENKVLGLQGGAVPVGEPVMVYTNVSNSKYAKDGFEKMEIYLDVQAEQNTSLFFPDVYCVIVPCVWTNVTTLNITIPKDAFPSGAEMKIWSEIYDSHQPDKDPTGFVSPSKSVRFNSTGGTGSFSEFEKRNGWSIFGSDAYIFSCDVITCARKCMVKYLDPNKAGFAQEYTKAMRDCTKACGPFVEDLDKRDKCITTNATEHKEAGSGGGTGDKSKDDGGDGSSAAARGMLATAGQAGAMLAAWSLAWLVM</sequence>
<keyword evidence="14" id="KW-1185">Reference proteome</keyword>
<dbReference type="Proteomes" id="UP001163105">
    <property type="component" value="Unassembled WGS sequence"/>
</dbReference>
<dbReference type="EMBL" id="JAQHRD010000004">
    <property type="protein sequence ID" value="KAJ6442127.1"/>
    <property type="molecule type" value="Genomic_DNA"/>
</dbReference>
<dbReference type="PANTHER" id="PTHR31983:SF0">
    <property type="entry name" value="GLUCAN ENDO-1,3-BETA-D-GLUCOSIDASE 2"/>
    <property type="match status" value="1"/>
</dbReference>
<accession>A0AB34FUS7</accession>
<comment type="catalytic activity">
    <reaction evidence="1">
        <text>Hydrolysis of (1-&gt;3)-beta-D-glucosidic linkages in (1-&gt;3)-beta-D-glucans.</text>
        <dbReference type="EC" id="3.2.1.39"/>
    </reaction>
</comment>
<proteinExistence type="inferred from homology"/>
<feature type="signal peptide" evidence="10">
    <location>
        <begin position="1"/>
        <end position="18"/>
    </location>
</feature>
<dbReference type="PANTHER" id="PTHR31983">
    <property type="entry name" value="ENDO-1,3(4)-BETA-GLUCANASE 1"/>
    <property type="match status" value="1"/>
</dbReference>
<feature type="region of interest" description="Disordered" evidence="9">
    <location>
        <begin position="1106"/>
        <end position="1127"/>
    </location>
</feature>